<dbReference type="Pfam" id="PF02355">
    <property type="entry name" value="SecD_SecF_C"/>
    <property type="match status" value="1"/>
</dbReference>
<feature type="transmembrane region" description="Helical" evidence="9">
    <location>
        <begin position="459"/>
        <end position="477"/>
    </location>
</feature>
<dbReference type="InterPro" id="IPR022646">
    <property type="entry name" value="SecD/SecF_CS"/>
</dbReference>
<keyword evidence="7 9" id="KW-0811">Translocation</keyword>
<evidence type="ECO:0000256" key="3">
    <source>
        <dbReference type="ARBA" id="ARBA00022475"/>
    </source>
</evidence>
<dbReference type="InterPro" id="IPR022813">
    <property type="entry name" value="SecD/SecF_arch_bac"/>
</dbReference>
<dbReference type="InterPro" id="IPR048631">
    <property type="entry name" value="SecD_1st"/>
</dbReference>
<evidence type="ECO:0000313" key="15">
    <source>
        <dbReference type="Proteomes" id="UP000286947"/>
    </source>
</evidence>
<dbReference type="GO" id="GO:0065002">
    <property type="term" value="P:intracellular protein transmembrane transport"/>
    <property type="evidence" value="ECO:0007669"/>
    <property type="project" value="UniProtKB-UniRule"/>
</dbReference>
<dbReference type="Gene3D" id="3.30.1360.200">
    <property type="match status" value="1"/>
</dbReference>
<dbReference type="InterPro" id="IPR048634">
    <property type="entry name" value="SecD_SecF_C"/>
</dbReference>
<evidence type="ECO:0000256" key="4">
    <source>
        <dbReference type="ARBA" id="ARBA00022692"/>
    </source>
</evidence>
<keyword evidence="5 9" id="KW-0653">Protein transport</keyword>
<dbReference type="Gene3D" id="1.20.1640.10">
    <property type="entry name" value="Multidrug efflux transporter AcrB transmembrane domain"/>
    <property type="match status" value="1"/>
</dbReference>
<comment type="subcellular location">
    <subcellularLocation>
        <location evidence="1 9">Cell membrane</location>
        <topology evidence="1 9">Multi-pass membrane protein</topology>
    </subcellularLocation>
</comment>
<comment type="similarity">
    <text evidence="9">Belongs to the SecD/SecF family. SecD subfamily.</text>
</comment>
<dbReference type="GO" id="GO:0015450">
    <property type="term" value="F:protein-transporting ATPase activity"/>
    <property type="evidence" value="ECO:0007669"/>
    <property type="project" value="InterPro"/>
</dbReference>
<protein>
    <recommendedName>
        <fullName evidence="9">Protein translocase subunit SecD</fullName>
    </recommendedName>
</protein>
<dbReference type="InterPro" id="IPR027398">
    <property type="entry name" value="SecD-TM"/>
</dbReference>
<evidence type="ECO:0000256" key="6">
    <source>
        <dbReference type="ARBA" id="ARBA00022989"/>
    </source>
</evidence>
<feature type="domain" description="Protein export membrane protein SecD/SecF C-terminal" evidence="10">
    <location>
        <begin position="434"/>
        <end position="605"/>
    </location>
</feature>
<keyword evidence="3 9" id="KW-1003">Cell membrane</keyword>
<dbReference type="Pfam" id="PF22599">
    <property type="entry name" value="SecDF_P1_head"/>
    <property type="match status" value="1"/>
</dbReference>
<dbReference type="GO" id="GO:0043952">
    <property type="term" value="P:protein transport by the Sec complex"/>
    <property type="evidence" value="ECO:0007669"/>
    <property type="project" value="UniProtKB-UniRule"/>
</dbReference>
<dbReference type="OrthoDB" id="9805019at2"/>
<dbReference type="RefSeq" id="WP_126978981.1">
    <property type="nucleotide sequence ID" value="NZ_PQSP01000002.1"/>
</dbReference>
<evidence type="ECO:0000259" key="13">
    <source>
        <dbReference type="Pfam" id="PF22599"/>
    </source>
</evidence>
<evidence type="ECO:0000259" key="10">
    <source>
        <dbReference type="Pfam" id="PF02355"/>
    </source>
</evidence>
<evidence type="ECO:0000259" key="11">
    <source>
        <dbReference type="Pfam" id="PF13721"/>
    </source>
</evidence>
<dbReference type="GO" id="GO:0006605">
    <property type="term" value="P:protein targeting"/>
    <property type="evidence" value="ECO:0007669"/>
    <property type="project" value="UniProtKB-UniRule"/>
</dbReference>
<dbReference type="HAMAP" id="MF_01463_B">
    <property type="entry name" value="SecD_B"/>
    <property type="match status" value="1"/>
</dbReference>
<dbReference type="AlphaFoldDB" id="A0A433SEG1"/>
<dbReference type="NCBIfam" id="TIGR00916">
    <property type="entry name" value="2A0604s01"/>
    <property type="match status" value="1"/>
</dbReference>
<evidence type="ECO:0000256" key="2">
    <source>
        <dbReference type="ARBA" id="ARBA00022448"/>
    </source>
</evidence>
<dbReference type="SUPFAM" id="SSF82866">
    <property type="entry name" value="Multidrug efflux transporter AcrB transmembrane domain"/>
    <property type="match status" value="1"/>
</dbReference>
<dbReference type="PANTHER" id="PTHR30081">
    <property type="entry name" value="PROTEIN-EXPORT MEMBRANE PROTEIN SEC"/>
    <property type="match status" value="1"/>
</dbReference>
<evidence type="ECO:0000256" key="7">
    <source>
        <dbReference type="ARBA" id="ARBA00023010"/>
    </source>
</evidence>
<dbReference type="FunFam" id="1.20.1640.10:FF:000004">
    <property type="entry name" value="Protein translocase subunit SecD"/>
    <property type="match status" value="1"/>
</dbReference>
<dbReference type="GO" id="GO:0005886">
    <property type="term" value="C:plasma membrane"/>
    <property type="evidence" value="ECO:0007669"/>
    <property type="project" value="UniProtKB-SubCell"/>
</dbReference>
<evidence type="ECO:0000256" key="1">
    <source>
        <dbReference type="ARBA" id="ARBA00004651"/>
    </source>
</evidence>
<keyword evidence="2 9" id="KW-0813">Transport</keyword>
<feature type="transmembrane region" description="Helical" evidence="9">
    <location>
        <begin position="578"/>
        <end position="602"/>
    </location>
</feature>
<reference evidence="14 15" key="1">
    <citation type="submission" date="2018-01" db="EMBL/GenBank/DDBJ databases">
        <title>Saezia sanguinis gen. nov., sp. nov., in the order Burkholderiales isolated from human blood.</title>
        <authorList>
            <person name="Medina-Pascual M.J."/>
            <person name="Valdezate S."/>
            <person name="Monzon S."/>
            <person name="Cuesta I."/>
            <person name="Carrasco G."/>
            <person name="Villalon P."/>
            <person name="Saez-Nieto J.A."/>
        </authorList>
    </citation>
    <scope>NUCLEOTIDE SEQUENCE [LARGE SCALE GENOMIC DNA]</scope>
    <source>
        <strain evidence="14 15">CNM695-12</strain>
    </source>
</reference>
<evidence type="ECO:0000256" key="5">
    <source>
        <dbReference type="ARBA" id="ARBA00022927"/>
    </source>
</evidence>
<accession>A0A433SEG1</accession>
<dbReference type="Pfam" id="PF21760">
    <property type="entry name" value="SecD_1st"/>
    <property type="match status" value="1"/>
</dbReference>
<comment type="caution">
    <text evidence="9">Lacks conserved residue(s) required for the propagation of feature annotation.</text>
</comment>
<dbReference type="Proteomes" id="UP000286947">
    <property type="component" value="Unassembled WGS sequence"/>
</dbReference>
<dbReference type="Gene3D" id="3.30.70.3400">
    <property type="match status" value="2"/>
</dbReference>
<dbReference type="Pfam" id="PF07549">
    <property type="entry name" value="Sec_GG"/>
    <property type="match status" value="1"/>
</dbReference>
<comment type="function">
    <text evidence="9">Part of the Sec protein translocase complex. Interacts with the SecYEG preprotein conducting channel. SecDF uses the proton motive force (PMF) to complete protein translocation after the ATP-dependent function of SecA.</text>
</comment>
<organism evidence="14 15">
    <name type="scientific">Saezia sanguinis</name>
    <dbReference type="NCBI Taxonomy" id="1965230"/>
    <lineage>
        <taxon>Bacteria</taxon>
        <taxon>Pseudomonadati</taxon>
        <taxon>Pseudomonadota</taxon>
        <taxon>Betaproteobacteria</taxon>
        <taxon>Burkholderiales</taxon>
        <taxon>Saeziaceae</taxon>
        <taxon>Saezia</taxon>
    </lineage>
</organism>
<dbReference type="Pfam" id="PF13721">
    <property type="entry name" value="SecD-TM1"/>
    <property type="match status" value="1"/>
</dbReference>
<dbReference type="InterPro" id="IPR005791">
    <property type="entry name" value="SecD"/>
</dbReference>
<keyword evidence="6 9" id="KW-1133">Transmembrane helix</keyword>
<sequence>MNRYALWKYVIIVVAVVCGVLYASPTLLRGGFGEAPVVQVSAIKTEEVNAEAVQRIQNFLRQAGIEPTNSDVLAEQAGQPRINIRFSSKEDQARARDVLIRGLNPDATNRVFAVAINTESLTPAWLKAIGAKPVNLGLDLRGGVHFLLQVDMETALANRLESLANNIRTDLRNKSVPYESVTRNGLVIDIVFANEQTLAAAEKEIRSEDAQVTDNSSNGAYQLQVTLLPQAVQRIEALALQQNINTLHNRINALGVAEPLIQQQGADRIVVQLPGVEDTTEAKEILGRTATLQIRMVDESPQAMAALNGQGPVPLGSERFTDRDGRPLILRREVLLTGENLNDAQPGRTQDTQIPAVFLNLDTQGSRIFYDLTRENRGKRMAIVLFEQGRGEVVTAPSINEPIPGGRVQISGSMTIKEAQSIALLLRSGSLAAPMEIIEERTIGPSLGEENIARGVNSVIYGFAIVAVFMCLYYMLFGVFSTISMAINLLLLVSVMSLLQATLTLPGIAAMALALGMAIDANVLINERIREELRAGATPQMAINAGYEHAWGTILDSNITSLIAGLALLTCDAGPIRGFAVVHCLGILTSLFTSVFVSRGLVNLWYGQRRKLKSLAIGQIWKPQQD</sequence>
<evidence type="ECO:0000313" key="14">
    <source>
        <dbReference type="EMBL" id="RUS67149.1"/>
    </source>
</evidence>
<dbReference type="InterPro" id="IPR055344">
    <property type="entry name" value="SecD_SecF_C_bact"/>
</dbReference>
<proteinExistence type="inferred from homology"/>
<gene>
    <name evidence="9" type="primary">secD</name>
    <name evidence="14" type="ORF">CUZ56_01089</name>
</gene>
<feature type="transmembrane region" description="Helical" evidence="9">
    <location>
        <begin position="489"/>
        <end position="519"/>
    </location>
</feature>
<keyword evidence="4 9" id="KW-0812">Transmembrane</keyword>
<feature type="domain" description="Protein translocase subunit SecDF P1" evidence="12">
    <location>
        <begin position="240"/>
        <end position="299"/>
    </location>
</feature>
<keyword evidence="8 9" id="KW-0472">Membrane</keyword>
<dbReference type="EMBL" id="PQSP01000002">
    <property type="protein sequence ID" value="RUS67149.1"/>
    <property type="molecule type" value="Genomic_DNA"/>
</dbReference>
<comment type="caution">
    <text evidence="14">The sequence shown here is derived from an EMBL/GenBank/DDBJ whole genome shotgun (WGS) entry which is preliminary data.</text>
</comment>
<evidence type="ECO:0000256" key="8">
    <source>
        <dbReference type="ARBA" id="ARBA00023136"/>
    </source>
</evidence>
<dbReference type="NCBIfam" id="TIGR01129">
    <property type="entry name" value="secD"/>
    <property type="match status" value="1"/>
</dbReference>
<comment type="subunit">
    <text evidence="9">Forms a complex with SecF. Part of the essential Sec protein translocation apparatus which comprises SecA, SecYEG and auxiliary proteins SecDF-YajC and YidC.</text>
</comment>
<evidence type="ECO:0000256" key="9">
    <source>
        <dbReference type="HAMAP-Rule" id="MF_01463"/>
    </source>
</evidence>
<feature type="domain" description="SecDF P1 head subdomain" evidence="13">
    <location>
        <begin position="320"/>
        <end position="433"/>
    </location>
</feature>
<dbReference type="PANTHER" id="PTHR30081:SF1">
    <property type="entry name" value="PROTEIN TRANSLOCASE SUBUNIT SECD"/>
    <property type="match status" value="1"/>
</dbReference>
<name>A0A433SEG1_9BURK</name>
<keyword evidence="15" id="KW-1185">Reference proteome</keyword>
<feature type="domain" description="SecD export protein N-terminal TM" evidence="11">
    <location>
        <begin position="1"/>
        <end position="107"/>
    </location>
</feature>
<evidence type="ECO:0000259" key="12">
    <source>
        <dbReference type="Pfam" id="PF21760"/>
    </source>
</evidence>
<dbReference type="InterPro" id="IPR054384">
    <property type="entry name" value="SecDF_P1_head"/>
</dbReference>